<dbReference type="InterPro" id="IPR004474">
    <property type="entry name" value="LytR_CpsA_psr"/>
</dbReference>
<dbReference type="PANTHER" id="PTHR33392:SF6">
    <property type="entry name" value="POLYISOPRENYL-TEICHOIC ACID--PEPTIDOGLYCAN TEICHOIC ACID TRANSFERASE TAGU"/>
    <property type="match status" value="1"/>
</dbReference>
<feature type="transmembrane region" description="Helical" evidence="5">
    <location>
        <begin position="14"/>
        <end position="35"/>
    </location>
</feature>
<gene>
    <name evidence="7" type="ORF">DLJ74_01480</name>
</gene>
<dbReference type="Gene3D" id="3.40.630.190">
    <property type="entry name" value="LCP protein"/>
    <property type="match status" value="1"/>
</dbReference>
<feature type="domain" description="Cell envelope-related transcriptional attenuator" evidence="6">
    <location>
        <begin position="87"/>
        <end position="228"/>
    </location>
</feature>
<evidence type="ECO:0000259" key="6">
    <source>
        <dbReference type="Pfam" id="PF03816"/>
    </source>
</evidence>
<dbReference type="GO" id="GO:0071555">
    <property type="term" value="P:cell wall organization"/>
    <property type="evidence" value="ECO:0007669"/>
    <property type="project" value="UniProtKB-KW"/>
</dbReference>
<keyword evidence="5" id="KW-0472">Membrane</keyword>
<dbReference type="Proteomes" id="UP000245624">
    <property type="component" value="Unassembled WGS sequence"/>
</dbReference>
<organism evidence="7 8">
    <name type="scientific">Gracilibacillus dipsosauri</name>
    <dbReference type="NCBI Taxonomy" id="178340"/>
    <lineage>
        <taxon>Bacteria</taxon>
        <taxon>Bacillati</taxon>
        <taxon>Bacillota</taxon>
        <taxon>Bacilli</taxon>
        <taxon>Bacillales</taxon>
        <taxon>Bacillaceae</taxon>
        <taxon>Gracilibacillus</taxon>
    </lineage>
</organism>
<dbReference type="EMBL" id="QGTD01000003">
    <property type="protein sequence ID" value="PWU70163.1"/>
    <property type="molecule type" value="Genomic_DNA"/>
</dbReference>
<keyword evidence="8" id="KW-1185">Reference proteome</keyword>
<keyword evidence="3" id="KW-0735">Signal-anchor</keyword>
<evidence type="ECO:0000256" key="4">
    <source>
        <dbReference type="ARBA" id="ARBA00022989"/>
    </source>
</evidence>
<dbReference type="AlphaFoldDB" id="A0A317L3U0"/>
<evidence type="ECO:0000313" key="7">
    <source>
        <dbReference type="EMBL" id="PWU70163.1"/>
    </source>
</evidence>
<evidence type="ECO:0000313" key="8">
    <source>
        <dbReference type="Proteomes" id="UP000245624"/>
    </source>
</evidence>
<dbReference type="OrthoDB" id="27330at2"/>
<dbReference type="RefSeq" id="WP_109983051.1">
    <property type="nucleotide sequence ID" value="NZ_JAJUIE010000004.1"/>
</dbReference>
<sequence>METRANRKKSKKKWWLLTPLIIIFLIIVGVGIYAWTIINNVEKTVDTKMHEPVDSIDLQEVKKKLNATEPLNILLLGVDQRGNDKGRSDALMVLTLKPEKDEMQIVSIPRDTRTLIVGEGYEDKINHAYAFGGADMSVQTVENFLGIELDYFVRINMEGLKELVDVVGTITVNNEIEWSDGKYNFTKGPIEMDGEKTLAYVRMRKQDPAGDFGRTERQRKVIAGIIDSGANIANVTKIHEVIEVMGNNMTTSLQFDDMKALLDGYSDTRKKITNYQVQGSGTKIDGIYYYIVPQEEVEKVRNMIQE</sequence>
<protein>
    <submittedName>
        <fullName evidence="7">Transcriptional regulator LytR</fullName>
    </submittedName>
</protein>
<keyword evidence="4 5" id="KW-1133">Transmembrane helix</keyword>
<evidence type="ECO:0000256" key="1">
    <source>
        <dbReference type="ARBA" id="ARBA00006068"/>
    </source>
</evidence>
<name>A0A317L3U0_9BACI</name>
<evidence type="ECO:0000256" key="5">
    <source>
        <dbReference type="SAM" id="Phobius"/>
    </source>
</evidence>
<proteinExistence type="inferred from homology"/>
<dbReference type="PANTHER" id="PTHR33392">
    <property type="entry name" value="POLYISOPRENYL-TEICHOIC ACID--PEPTIDOGLYCAN TEICHOIC ACID TRANSFERASE TAGU"/>
    <property type="match status" value="1"/>
</dbReference>
<accession>A0A317L3U0</accession>
<evidence type="ECO:0000256" key="2">
    <source>
        <dbReference type="ARBA" id="ARBA00022692"/>
    </source>
</evidence>
<keyword evidence="2 5" id="KW-0812">Transmembrane</keyword>
<dbReference type="Pfam" id="PF03816">
    <property type="entry name" value="LytR_cpsA_psr"/>
    <property type="match status" value="1"/>
</dbReference>
<comment type="caution">
    <text evidence="7">The sequence shown here is derived from an EMBL/GenBank/DDBJ whole genome shotgun (WGS) entry which is preliminary data.</text>
</comment>
<comment type="similarity">
    <text evidence="1">Belongs to the LytR/CpsA/Psr (LCP) family.</text>
</comment>
<reference evidence="7 8" key="1">
    <citation type="submission" date="2018-05" db="EMBL/GenBank/DDBJ databases">
        <title>Genomic analysis of Gracilibacillus dipsosauri DD1 reveals novel features of a salt-tolerant amylase.</title>
        <authorList>
            <person name="Deutch C.E."/>
            <person name="Yang S."/>
        </authorList>
    </citation>
    <scope>NUCLEOTIDE SEQUENCE [LARGE SCALE GENOMIC DNA]</scope>
    <source>
        <strain evidence="7 8">DD1</strain>
    </source>
</reference>
<dbReference type="InterPro" id="IPR050922">
    <property type="entry name" value="LytR/CpsA/Psr_CW_biosynth"/>
</dbReference>
<dbReference type="NCBIfam" id="TIGR00350">
    <property type="entry name" value="lytR_cpsA_psr"/>
    <property type="match status" value="1"/>
</dbReference>
<evidence type="ECO:0000256" key="3">
    <source>
        <dbReference type="ARBA" id="ARBA00022968"/>
    </source>
</evidence>